<dbReference type="Pfam" id="PF13671">
    <property type="entry name" value="AAA_33"/>
    <property type="match status" value="1"/>
</dbReference>
<reference evidence="3" key="1">
    <citation type="journal article" date="2017" name="Biotechnol. Biofuels">
        <title>Evaluation of environmental bacterial communities as a factor affecting the growth of duckweed Lemna minor.</title>
        <authorList>
            <person name="Ishizawa H."/>
            <person name="Kuroda M."/>
            <person name="Morikawa M."/>
            <person name="Ike M."/>
        </authorList>
    </citation>
    <scope>NUCLEOTIDE SEQUENCE [LARGE SCALE GENOMIC DNA]</scope>
    <source>
        <strain evidence="3">M6</strain>
    </source>
</reference>
<proteinExistence type="predicted"/>
<gene>
    <name evidence="2" type="ORF">EM6_2427</name>
</gene>
<reference evidence="3" key="2">
    <citation type="journal article" date="2017" name="Plant Physiol. Biochem.">
        <title>Differential oxidative and antioxidative response of duckweed Lemna minor toward plant growth promoting/inhibiting bacteria.</title>
        <authorList>
            <person name="Ishizawa H."/>
            <person name="Kuroda M."/>
            <person name="Morikawa M."/>
            <person name="Ike M."/>
        </authorList>
    </citation>
    <scope>NUCLEOTIDE SEQUENCE [LARGE SCALE GENOMIC DNA]</scope>
    <source>
        <strain evidence="3">M6</strain>
    </source>
</reference>
<dbReference type="InterPro" id="IPR027417">
    <property type="entry name" value="P-loop_NTPase"/>
</dbReference>
<dbReference type="Gene3D" id="3.40.50.300">
    <property type="entry name" value="P-loop containing nucleotide triphosphate hydrolases"/>
    <property type="match status" value="1"/>
</dbReference>
<dbReference type="EMBL" id="AP018828">
    <property type="protein sequence ID" value="BBF81819.1"/>
    <property type="molecule type" value="Genomic_DNA"/>
</dbReference>
<dbReference type="SUPFAM" id="SSF56112">
    <property type="entry name" value="Protein kinase-like (PK-like)"/>
    <property type="match status" value="1"/>
</dbReference>
<evidence type="ECO:0000313" key="2">
    <source>
        <dbReference type="EMBL" id="BBF81819.1"/>
    </source>
</evidence>
<dbReference type="Pfam" id="PF01636">
    <property type="entry name" value="APH"/>
    <property type="match status" value="1"/>
</dbReference>
<dbReference type="OrthoDB" id="9810277at2"/>
<evidence type="ECO:0000313" key="3">
    <source>
        <dbReference type="Proteomes" id="UP000278756"/>
    </source>
</evidence>
<evidence type="ECO:0000259" key="1">
    <source>
        <dbReference type="Pfam" id="PF01636"/>
    </source>
</evidence>
<dbReference type="InterPro" id="IPR052732">
    <property type="entry name" value="Cell-binding_unc_protein"/>
</dbReference>
<dbReference type="Gene3D" id="3.90.1200.10">
    <property type="match status" value="1"/>
</dbReference>
<organism evidence="2 3">
    <name type="scientific">Asticcacaulis excentricus</name>
    <dbReference type="NCBI Taxonomy" id="78587"/>
    <lineage>
        <taxon>Bacteria</taxon>
        <taxon>Pseudomonadati</taxon>
        <taxon>Pseudomonadota</taxon>
        <taxon>Alphaproteobacteria</taxon>
        <taxon>Caulobacterales</taxon>
        <taxon>Caulobacteraceae</taxon>
        <taxon>Asticcacaulis</taxon>
    </lineage>
</organism>
<dbReference type="InterPro" id="IPR002575">
    <property type="entry name" value="Aminoglycoside_PTrfase"/>
</dbReference>
<dbReference type="InterPro" id="IPR011009">
    <property type="entry name" value="Kinase-like_dom_sf"/>
</dbReference>
<dbReference type="Proteomes" id="UP000278756">
    <property type="component" value="Chromosome 2"/>
</dbReference>
<dbReference type="AlphaFoldDB" id="A0A3G9GB92"/>
<name>A0A3G9GB92_9CAUL</name>
<sequence length="482" mass="53981">MTAPLSPDVLPDALIAHLSEGADDIITTSCAVVILKGKRAYKVKKSVDYGFLDFTSVEKRRKALLRELRYNQRMAADIYLGVEEIRGESVLVMRRFDTAGVLAEQSQSRADWAPDLDLMHDLGQIVAQFHAGSEICRDAEHEFNIKYVIDSNKKNIEIFRDELGAEAVDAYDRAIQAAYAELVGDVKRRFSEGYVRHCHGDLHLGNILIENDRPVLFDCIEFNERLSQIDVLYDLAFLLMDLWVRGHDAAANTVLNIYVEKAARLEDDIHSVYAGLKLLPLYMSVRAGVRCHVNANYGGTPNYAMEKAKMYLQAAQAFLEMKPAELLAVGGLSGSGKSTHSRHIAPQTGRAPGALVLRSDEMRKRLWACPEFETLPKEAYTPEENARVYTHMFDLARTAVQSGQSVILDATFRNQDRAREAQALAETQGVAFRALWMDVPADERLRRVLQRRNDVSDATPDIAGAQTDPQLDSTIWTLTPNP</sequence>
<dbReference type="PANTHER" id="PTHR43883">
    <property type="entry name" value="SLR0207 PROTEIN"/>
    <property type="match status" value="1"/>
</dbReference>
<dbReference type="PANTHER" id="PTHR43883:SF1">
    <property type="entry name" value="GLUCONOKINASE"/>
    <property type="match status" value="1"/>
</dbReference>
<protein>
    <recommendedName>
        <fullName evidence="1">Aminoglycoside phosphotransferase domain-containing protein</fullName>
    </recommendedName>
</protein>
<accession>A0A3G9GB92</accession>
<feature type="domain" description="Aminoglycoside phosphotransferase" evidence="1">
    <location>
        <begin position="113"/>
        <end position="252"/>
    </location>
</feature>
<dbReference type="SUPFAM" id="SSF52540">
    <property type="entry name" value="P-loop containing nucleoside triphosphate hydrolases"/>
    <property type="match status" value="1"/>
</dbReference>
<dbReference type="RefSeq" id="WP_126423420.1">
    <property type="nucleotide sequence ID" value="NZ_AP018828.1"/>
</dbReference>